<sequence length="87" mass="9808">MALAAAPQKVMTEVPFWRWFPQTRKAIEIQFVEPGRRKNILLINSNASFVYTKLRDRASFATDARNSSNAGHVREKCGARASLGLPF</sequence>
<proteinExistence type="predicted"/>
<dbReference type="Proteomes" id="UP000001399">
    <property type="component" value="Chromosome"/>
</dbReference>
<keyword evidence="2" id="KW-1185">Reference proteome</keyword>
<dbReference type="KEGG" id="rva:Rvan_2492"/>
<gene>
    <name evidence="1" type="ordered locus">Rvan_2492</name>
</gene>
<protein>
    <submittedName>
        <fullName evidence="1">Uncharacterized protein</fullName>
    </submittedName>
</protein>
<dbReference type="STRING" id="648757.Rvan_2492"/>
<dbReference type="HOGENOM" id="CLU_2481300_0_0_5"/>
<reference evidence="2" key="1">
    <citation type="journal article" date="2011" name="J. Bacteriol.">
        <title>Genome sequences of eight morphologically diverse alphaproteobacteria.</title>
        <authorList>
            <consortium name="US DOE Joint Genome Institute"/>
            <person name="Brown P.J."/>
            <person name="Kysela D.T."/>
            <person name="Buechlein A."/>
            <person name="Hemmerich C."/>
            <person name="Brun Y.V."/>
        </authorList>
    </citation>
    <scope>NUCLEOTIDE SEQUENCE [LARGE SCALE GENOMIC DNA]</scope>
    <source>
        <strain evidence="2">ATCC 17100 / ATH 3.1.1 / DSM 162 / LMG 4299</strain>
    </source>
</reference>
<evidence type="ECO:0000313" key="2">
    <source>
        <dbReference type="Proteomes" id="UP000001399"/>
    </source>
</evidence>
<dbReference type="RefSeq" id="WP_013420085.1">
    <property type="nucleotide sequence ID" value="NC_014664.1"/>
</dbReference>
<dbReference type="EMBL" id="CP002292">
    <property type="protein sequence ID" value="ADP71707.1"/>
    <property type="molecule type" value="Genomic_DNA"/>
</dbReference>
<accession>E3I642</accession>
<name>E3I642_RHOVT</name>
<organism evidence="1 2">
    <name type="scientific">Rhodomicrobium vannielii (strain ATCC 17100 / DSM 162 / LMG 4299 / NCIMB 10020 / ATH 3.1.1)</name>
    <dbReference type="NCBI Taxonomy" id="648757"/>
    <lineage>
        <taxon>Bacteria</taxon>
        <taxon>Pseudomonadati</taxon>
        <taxon>Pseudomonadota</taxon>
        <taxon>Alphaproteobacteria</taxon>
        <taxon>Hyphomicrobiales</taxon>
        <taxon>Hyphomicrobiaceae</taxon>
        <taxon>Rhodomicrobium</taxon>
    </lineage>
</organism>
<dbReference type="AlphaFoldDB" id="E3I642"/>
<evidence type="ECO:0000313" key="1">
    <source>
        <dbReference type="EMBL" id="ADP71707.1"/>
    </source>
</evidence>